<comment type="subcellular location">
    <subcellularLocation>
        <location evidence="1">Membrane</location>
        <topology evidence="1">Multi-pass membrane protein</topology>
    </subcellularLocation>
</comment>
<feature type="compositionally biased region" description="Low complexity" evidence="5">
    <location>
        <begin position="17"/>
        <end position="29"/>
    </location>
</feature>
<evidence type="ECO:0000256" key="5">
    <source>
        <dbReference type="SAM" id="MobiDB-lite"/>
    </source>
</evidence>
<dbReference type="Gene3D" id="1.50.10.150">
    <property type="entry name" value="Voltage-dependent anion channel"/>
    <property type="match status" value="1"/>
</dbReference>
<feature type="transmembrane region" description="Helical" evidence="6">
    <location>
        <begin position="301"/>
        <end position="325"/>
    </location>
</feature>
<dbReference type="PANTHER" id="PTHR31162:SF0">
    <property type="entry name" value="MALIC ACID TRANSPORT PROTEIN"/>
    <property type="match status" value="1"/>
</dbReference>
<dbReference type="Proteomes" id="UP000472372">
    <property type="component" value="Chromosome 2"/>
</dbReference>
<keyword evidence="2 6" id="KW-0812">Transmembrane</keyword>
<evidence type="ECO:0000256" key="1">
    <source>
        <dbReference type="ARBA" id="ARBA00004141"/>
    </source>
</evidence>
<feature type="transmembrane region" description="Helical" evidence="6">
    <location>
        <begin position="154"/>
        <end position="174"/>
    </location>
</feature>
<accession>A0A6S6VH65</accession>
<dbReference type="PANTHER" id="PTHR31162">
    <property type="entry name" value="MALIC ACID TRANSPORT PROTEIN-RELATED"/>
    <property type="match status" value="1"/>
</dbReference>
<dbReference type="CDD" id="cd09317">
    <property type="entry name" value="TDT_Mae1_like"/>
    <property type="match status" value="1"/>
</dbReference>
<evidence type="ECO:0000313" key="7">
    <source>
        <dbReference type="EMBL" id="CAE7012656.1"/>
    </source>
</evidence>
<feature type="transmembrane region" description="Helical" evidence="6">
    <location>
        <begin position="256"/>
        <end position="281"/>
    </location>
</feature>
<evidence type="ECO:0000256" key="2">
    <source>
        <dbReference type="ARBA" id="ARBA00022692"/>
    </source>
</evidence>
<dbReference type="AlphaFoldDB" id="A0A6S6VH65"/>
<dbReference type="EMBL" id="HG992978">
    <property type="protein sequence ID" value="CAE7012656.1"/>
    <property type="molecule type" value="Genomic_DNA"/>
</dbReference>
<dbReference type="GO" id="GO:0015140">
    <property type="term" value="F:malate transmembrane transporter activity"/>
    <property type="evidence" value="ECO:0007669"/>
    <property type="project" value="InterPro"/>
</dbReference>
<feature type="transmembrane region" description="Helical" evidence="6">
    <location>
        <begin position="114"/>
        <end position="134"/>
    </location>
</feature>
<feature type="transmembrane region" description="Helical" evidence="6">
    <location>
        <begin position="365"/>
        <end position="393"/>
    </location>
</feature>
<feature type="transmembrane region" description="Helical" evidence="6">
    <location>
        <begin position="337"/>
        <end position="359"/>
    </location>
</feature>
<dbReference type="GO" id="GO:0016020">
    <property type="term" value="C:membrane"/>
    <property type="evidence" value="ECO:0007669"/>
    <property type="project" value="UniProtKB-SubCell"/>
</dbReference>
<dbReference type="Pfam" id="PF03595">
    <property type="entry name" value="SLAC1"/>
    <property type="match status" value="1"/>
</dbReference>
<reference evidence="7" key="1">
    <citation type="submission" date="2021-02" db="EMBL/GenBank/DDBJ databases">
        <authorList>
            <person name="Syme A R."/>
            <person name="Syme A R."/>
            <person name="Moolhuijzen P."/>
        </authorList>
    </citation>
    <scope>NUCLEOTIDE SEQUENCE</scope>
    <source>
        <strain evidence="7">W1-1</strain>
    </source>
</reference>
<dbReference type="InterPro" id="IPR030185">
    <property type="entry name" value="Mae1"/>
</dbReference>
<gene>
    <name evidence="7" type="ORF">PTTW11_02387</name>
</gene>
<evidence type="ECO:0000313" key="8">
    <source>
        <dbReference type="Proteomes" id="UP000472372"/>
    </source>
</evidence>
<keyword evidence="4 6" id="KW-0472">Membrane</keyword>
<evidence type="ECO:0000256" key="3">
    <source>
        <dbReference type="ARBA" id="ARBA00022989"/>
    </source>
</evidence>
<keyword evidence="3 6" id="KW-1133">Transmembrane helix</keyword>
<feature type="region of interest" description="Disordered" evidence="5">
    <location>
        <begin position="1"/>
        <end position="29"/>
    </location>
</feature>
<feature type="transmembrane region" description="Helical" evidence="6">
    <location>
        <begin position="186"/>
        <end position="207"/>
    </location>
</feature>
<feature type="transmembrane region" description="Helical" evidence="6">
    <location>
        <begin position="42"/>
        <end position="61"/>
    </location>
</feature>
<proteinExistence type="predicted"/>
<dbReference type="InterPro" id="IPR004695">
    <property type="entry name" value="SLAC1/Mae1/Ssu1/TehA"/>
</dbReference>
<dbReference type="InterPro" id="IPR038665">
    <property type="entry name" value="Voltage-dep_anion_channel_sf"/>
</dbReference>
<protein>
    <submittedName>
        <fullName evidence="7">C4-dicarboxylate transporter malic acid transport protein</fullName>
    </submittedName>
</protein>
<organism evidence="7 8">
    <name type="scientific">Pyrenophora teres f. teres</name>
    <dbReference type="NCBI Taxonomy" id="97479"/>
    <lineage>
        <taxon>Eukaryota</taxon>
        <taxon>Fungi</taxon>
        <taxon>Dikarya</taxon>
        <taxon>Ascomycota</taxon>
        <taxon>Pezizomycotina</taxon>
        <taxon>Dothideomycetes</taxon>
        <taxon>Pleosporomycetidae</taxon>
        <taxon>Pleosporales</taxon>
        <taxon>Pleosporineae</taxon>
        <taxon>Pleosporaceae</taxon>
        <taxon>Pyrenophora</taxon>
    </lineage>
</organism>
<sequence length="408" mass="44283">MSSATNSIGPYPKTDIEQQTQDQRVQEQTSSKLSFRHRIKHFTFAWYLSTMSTGGLAIALGETPHQFLGLYHIGLTVYILNVLLFLLLTLLTLLRLALYPRHVLASLTHPSESLFISALPLSLSVLLAGLQIYTVTHGPSPASPWLLNLLYTLYIIYTILSLLTSTTHTYLLIARSPLRPIPYTPALFLPGYSAMLTGTVASLIASSQPPQRAALVVLTGVAWQGFGWCVSFLAVGMYLKSLLDTGLPVKKMQPGMFIPVGAAAYSIVALVGLAGGVPAAGGGAGGFFDKYPQMRDVLKPVAVFVGMFLYVFAFWLFALAVVANFQAVLSEGGMEFGLGWWAFVFPNVGFTLSTSVLGKELESEAILWVASGMTVLLVVIWIVSAVACVRAVWNGSIVWPGRDEDKDR</sequence>
<evidence type="ECO:0000256" key="6">
    <source>
        <dbReference type="SAM" id="Phobius"/>
    </source>
</evidence>
<evidence type="ECO:0000256" key="4">
    <source>
        <dbReference type="ARBA" id="ARBA00023136"/>
    </source>
</evidence>
<feature type="transmembrane region" description="Helical" evidence="6">
    <location>
        <begin position="213"/>
        <end position="235"/>
    </location>
</feature>
<name>A0A6S6VH65_9PLEO</name>
<feature type="transmembrane region" description="Helical" evidence="6">
    <location>
        <begin position="73"/>
        <end position="94"/>
    </location>
</feature>